<name>A0A6G1BND8_9ORYZ</name>
<dbReference type="Pfam" id="PF03016">
    <property type="entry name" value="Exostosin_GT47"/>
    <property type="match status" value="1"/>
</dbReference>
<proteinExistence type="predicted"/>
<keyword evidence="3" id="KW-1185">Reference proteome</keyword>
<dbReference type="Proteomes" id="UP000479710">
    <property type="component" value="Unassembled WGS sequence"/>
</dbReference>
<evidence type="ECO:0000259" key="1">
    <source>
        <dbReference type="Pfam" id="PF03016"/>
    </source>
</evidence>
<evidence type="ECO:0000313" key="2">
    <source>
        <dbReference type="EMBL" id="KAF0889528.1"/>
    </source>
</evidence>
<reference evidence="2 3" key="1">
    <citation type="submission" date="2019-11" db="EMBL/GenBank/DDBJ databases">
        <title>Whole genome sequence of Oryza granulata.</title>
        <authorList>
            <person name="Li W."/>
        </authorList>
    </citation>
    <scope>NUCLEOTIDE SEQUENCE [LARGE SCALE GENOMIC DNA]</scope>
    <source>
        <strain evidence="3">cv. Menghai</strain>
        <tissue evidence="2">Leaf</tissue>
    </source>
</reference>
<organism evidence="2 3">
    <name type="scientific">Oryza meyeriana var. granulata</name>
    <dbReference type="NCBI Taxonomy" id="110450"/>
    <lineage>
        <taxon>Eukaryota</taxon>
        <taxon>Viridiplantae</taxon>
        <taxon>Streptophyta</taxon>
        <taxon>Embryophyta</taxon>
        <taxon>Tracheophyta</taxon>
        <taxon>Spermatophyta</taxon>
        <taxon>Magnoliopsida</taxon>
        <taxon>Liliopsida</taxon>
        <taxon>Poales</taxon>
        <taxon>Poaceae</taxon>
        <taxon>BOP clade</taxon>
        <taxon>Oryzoideae</taxon>
        <taxon>Oryzeae</taxon>
        <taxon>Oryzinae</taxon>
        <taxon>Oryza</taxon>
        <taxon>Oryza meyeriana</taxon>
    </lineage>
</organism>
<dbReference type="InterPro" id="IPR040911">
    <property type="entry name" value="Exostosin_GT47"/>
</dbReference>
<feature type="domain" description="Exostosin GT47" evidence="1">
    <location>
        <begin position="6"/>
        <end position="86"/>
    </location>
</feature>
<dbReference type="EMBL" id="SPHZ02000012">
    <property type="protein sequence ID" value="KAF0889528.1"/>
    <property type="molecule type" value="Genomic_DNA"/>
</dbReference>
<dbReference type="AlphaFoldDB" id="A0A6G1BND8"/>
<comment type="caution">
    <text evidence="2">The sequence shown here is derived from an EMBL/GenBank/DDBJ whole genome shotgun (WGS) entry which is preliminary data.</text>
</comment>
<accession>A0A6G1BND8</accession>
<dbReference type="OrthoDB" id="1924787at2759"/>
<gene>
    <name evidence="2" type="ORF">E2562_026942</name>
</gene>
<protein>
    <recommendedName>
        <fullName evidence="1">Exostosin GT47 domain-containing protein</fullName>
    </recommendedName>
</protein>
<sequence>MKRNGCLTTDVSGMAAVYVPYYACLDVGRYLWGFSNGVCDALAEDLIEWLQSPAWATHDGRDHFLLGGRIVWDFRREDGGEGSQWAAASSSRIRAT</sequence>
<evidence type="ECO:0000313" key="3">
    <source>
        <dbReference type="Proteomes" id="UP000479710"/>
    </source>
</evidence>